<evidence type="ECO:0000256" key="2">
    <source>
        <dbReference type="SAM" id="SignalP"/>
    </source>
</evidence>
<sequence length="522" mass="58155">MLYQFSLSILLVGLFSACEGHRRNFFHRGPLIPVKTEVRVWFPQIWGPRRPLPPFWNVPNFGDGNGFKHSHTSINGQQFEHSHAFGDHTHSHDANGNPVFPEIAGSPYAGTGMHWQIPNDWRDLNSWAVVNPDSILTAEEVIPSPTGDGEKIIPEVDTSLGIFPDASKFPTSDKKDNQSPDMKPLEPVVPVTNTKTGTTKDNKIDIVITHVGSTQKPEVQTTQNPLPDIIKPKVNASIETCHKTRNCRTNHRPMPYPFPWYKTQIHVPYPRGNNYNPQYHVVPYPQPAPVDMRYIHRNVHWYRVQPPIVRPFPPNPQPPVNPIPIIDNNQGPGPIPDPKPVPVIPDPVIPDPVIPDPGPGPDPSRVDSAGSVSSDVGSQVLRQNSPTNPDGVIFLSNFNGGFPILSEVADPSVLGQRKTCSLRDSSCETGQQCVFTDYIKEMLYTCPDIPSVQCHCQKGCIYQDGLRDIFIPLGHSATVDKCGSTCSCNNMYGTPLEKSTLKFVFYNHSPLWQYLTVNTQYT</sequence>
<organism evidence="3 4">
    <name type="scientific">Pinctada imbricata</name>
    <name type="common">Atlantic pearl-oyster</name>
    <name type="synonym">Pinctada martensii</name>
    <dbReference type="NCBI Taxonomy" id="66713"/>
    <lineage>
        <taxon>Eukaryota</taxon>
        <taxon>Metazoa</taxon>
        <taxon>Spiralia</taxon>
        <taxon>Lophotrochozoa</taxon>
        <taxon>Mollusca</taxon>
        <taxon>Bivalvia</taxon>
        <taxon>Autobranchia</taxon>
        <taxon>Pteriomorphia</taxon>
        <taxon>Pterioida</taxon>
        <taxon>Pterioidea</taxon>
        <taxon>Pteriidae</taxon>
        <taxon>Pinctada</taxon>
    </lineage>
</organism>
<dbReference type="Proteomes" id="UP001186944">
    <property type="component" value="Unassembled WGS sequence"/>
</dbReference>
<accession>A0AA88Y8V4</accession>
<feature type="signal peptide" evidence="2">
    <location>
        <begin position="1"/>
        <end position="20"/>
    </location>
</feature>
<feature type="compositionally biased region" description="Pro residues" evidence="1">
    <location>
        <begin position="313"/>
        <end position="322"/>
    </location>
</feature>
<reference evidence="3" key="1">
    <citation type="submission" date="2019-08" db="EMBL/GenBank/DDBJ databases">
        <title>The improved chromosome-level genome for the pearl oyster Pinctada fucata martensii using PacBio sequencing and Hi-C.</title>
        <authorList>
            <person name="Zheng Z."/>
        </authorList>
    </citation>
    <scope>NUCLEOTIDE SEQUENCE</scope>
    <source>
        <strain evidence="3">ZZ-2019</strain>
        <tissue evidence="3">Adductor muscle</tissue>
    </source>
</reference>
<feature type="compositionally biased region" description="Pro residues" evidence="1">
    <location>
        <begin position="333"/>
        <end position="362"/>
    </location>
</feature>
<feature type="compositionally biased region" description="Low complexity" evidence="1">
    <location>
        <begin position="323"/>
        <end position="332"/>
    </location>
</feature>
<proteinExistence type="predicted"/>
<evidence type="ECO:0000313" key="4">
    <source>
        <dbReference type="Proteomes" id="UP001186944"/>
    </source>
</evidence>
<keyword evidence="4" id="KW-1185">Reference proteome</keyword>
<feature type="compositionally biased region" description="Low complexity" evidence="1">
    <location>
        <begin position="366"/>
        <end position="380"/>
    </location>
</feature>
<feature type="region of interest" description="Disordered" evidence="1">
    <location>
        <begin position="163"/>
        <end position="197"/>
    </location>
</feature>
<dbReference type="AlphaFoldDB" id="A0AA88Y8V4"/>
<evidence type="ECO:0000313" key="3">
    <source>
        <dbReference type="EMBL" id="KAK3091606.1"/>
    </source>
</evidence>
<name>A0AA88Y8V4_PINIB</name>
<evidence type="ECO:0000256" key="1">
    <source>
        <dbReference type="SAM" id="MobiDB-lite"/>
    </source>
</evidence>
<comment type="caution">
    <text evidence="3">The sequence shown here is derived from an EMBL/GenBank/DDBJ whole genome shotgun (WGS) entry which is preliminary data.</text>
</comment>
<gene>
    <name evidence="3" type="ORF">FSP39_021125</name>
</gene>
<keyword evidence="2" id="KW-0732">Signal</keyword>
<protein>
    <submittedName>
        <fullName evidence="3">Uncharacterized protein</fullName>
    </submittedName>
</protein>
<feature type="chain" id="PRO_5041675954" evidence="2">
    <location>
        <begin position="21"/>
        <end position="522"/>
    </location>
</feature>
<dbReference type="EMBL" id="VSWD01000010">
    <property type="protein sequence ID" value="KAK3091606.1"/>
    <property type="molecule type" value="Genomic_DNA"/>
</dbReference>
<feature type="region of interest" description="Disordered" evidence="1">
    <location>
        <begin position="313"/>
        <end position="385"/>
    </location>
</feature>